<dbReference type="InterPro" id="IPR030678">
    <property type="entry name" value="Peptide/Ni-bd"/>
</dbReference>
<dbReference type="Pfam" id="PF00496">
    <property type="entry name" value="SBP_bac_5"/>
    <property type="match status" value="1"/>
</dbReference>
<accession>A0ABW3F218</accession>
<dbReference type="PIRSF" id="PIRSF002741">
    <property type="entry name" value="MppA"/>
    <property type="match status" value="1"/>
</dbReference>
<dbReference type="RefSeq" id="WP_379055437.1">
    <property type="nucleotide sequence ID" value="NZ_JBHTKB010000001.1"/>
</dbReference>
<dbReference type="PANTHER" id="PTHR30290">
    <property type="entry name" value="PERIPLASMIC BINDING COMPONENT OF ABC TRANSPORTER"/>
    <property type="match status" value="1"/>
</dbReference>
<name>A0ABW3F218_9PROT</name>
<dbReference type="PANTHER" id="PTHR30290:SF64">
    <property type="entry name" value="ABC TRANSPORTER PERIPLASMIC BINDING PROTEIN"/>
    <property type="match status" value="1"/>
</dbReference>
<organism evidence="3 4">
    <name type="scientific">Methylophilus luteus</name>
    <dbReference type="NCBI Taxonomy" id="640108"/>
    <lineage>
        <taxon>Bacteria</taxon>
        <taxon>Pseudomonadati</taxon>
        <taxon>Pseudomonadota</taxon>
        <taxon>Betaproteobacteria</taxon>
        <taxon>Nitrosomonadales</taxon>
        <taxon>Methylophilaceae</taxon>
        <taxon>Methylophilus</taxon>
    </lineage>
</organism>
<comment type="caution">
    <text evidence="3">The sequence shown here is derived from an EMBL/GenBank/DDBJ whole genome shotgun (WGS) entry which is preliminary data.</text>
</comment>
<evidence type="ECO:0000256" key="1">
    <source>
        <dbReference type="ARBA" id="ARBA00022729"/>
    </source>
</evidence>
<dbReference type="Gene3D" id="3.40.190.10">
    <property type="entry name" value="Periplasmic binding protein-like II"/>
    <property type="match status" value="1"/>
</dbReference>
<protein>
    <submittedName>
        <fullName evidence="3">Extracellular solute-binding protein</fullName>
    </submittedName>
</protein>
<gene>
    <name evidence="3" type="ORF">ACFQ1Z_02820</name>
</gene>
<evidence type="ECO:0000259" key="2">
    <source>
        <dbReference type="Pfam" id="PF00496"/>
    </source>
</evidence>
<reference evidence="4" key="1">
    <citation type="journal article" date="2019" name="Int. J. Syst. Evol. Microbiol.">
        <title>The Global Catalogue of Microorganisms (GCM) 10K type strain sequencing project: providing services to taxonomists for standard genome sequencing and annotation.</title>
        <authorList>
            <consortium name="The Broad Institute Genomics Platform"/>
            <consortium name="The Broad Institute Genome Sequencing Center for Infectious Disease"/>
            <person name="Wu L."/>
            <person name="Ma J."/>
        </authorList>
    </citation>
    <scope>NUCLEOTIDE SEQUENCE [LARGE SCALE GENOMIC DNA]</scope>
    <source>
        <strain evidence="4">CCUG 58412</strain>
    </source>
</reference>
<keyword evidence="4" id="KW-1185">Reference proteome</keyword>
<keyword evidence="1" id="KW-0732">Signal</keyword>
<dbReference type="Gene3D" id="3.10.105.10">
    <property type="entry name" value="Dipeptide-binding Protein, Domain 3"/>
    <property type="match status" value="1"/>
</dbReference>
<dbReference type="SUPFAM" id="SSF53850">
    <property type="entry name" value="Periplasmic binding protein-like II"/>
    <property type="match status" value="1"/>
</dbReference>
<proteinExistence type="predicted"/>
<evidence type="ECO:0000313" key="4">
    <source>
        <dbReference type="Proteomes" id="UP001597128"/>
    </source>
</evidence>
<dbReference type="CDD" id="cd08497">
    <property type="entry name" value="MbnE-like"/>
    <property type="match status" value="1"/>
</dbReference>
<dbReference type="Proteomes" id="UP001597128">
    <property type="component" value="Unassembled WGS sequence"/>
</dbReference>
<feature type="domain" description="Solute-binding protein family 5" evidence="2">
    <location>
        <begin position="119"/>
        <end position="509"/>
    </location>
</feature>
<dbReference type="InterPro" id="IPR039424">
    <property type="entry name" value="SBP_5"/>
</dbReference>
<dbReference type="EMBL" id="JBHTKB010000001">
    <property type="protein sequence ID" value="MFD0912471.1"/>
    <property type="molecule type" value="Genomic_DNA"/>
</dbReference>
<evidence type="ECO:0000313" key="3">
    <source>
        <dbReference type="EMBL" id="MFD0912471.1"/>
    </source>
</evidence>
<sequence>MTDRYKNKPDLTRPAYPWLLLLVLSFVSGILWPGQSALAAHAVAQFGEPKYPADFSHFDYVNPAAPKGGQIRFAIISQNSGFDKFNPFSLKGKPAPGLIEQMFETLTVYSLDEINTQYGLLADDIKLAPDFSAVTFHINPAARFSNGDPVTAKEVKYSFDTLTNKDGNPRFKAYFSEIKSLTVIDAQTVHFEFKRKGRDLSFVAGSLPVFSPKWGLKADGTHVPFNKIGLEVPVTSGPYVIDRAVSGQAVTYRRNPQYWGAQIPSRVGSYNFERVVYRIYKDTDTMVAALRAGDFDFLSENKMRYWCCQYIGKRFDEGELVKELVPHQNPVAMNGWIVNLRRDKFKDPRVRLALNYAMDFEFMNQKIFDSEFTRVNSYFAYSPLAAKGLPSPEELEILEPYRDQLPPEVFGPMFEQPNTKPPGSIRNSLTKALELFAQAGWHNRDGVLRNAKGEPFVIEVTTARGQNPYMDPIYLNMSKLGIKVVKRVSDAATARSQLKTFDYDYTTIALREGRMPGAELWRSFNSKDADKPGSENFIGTKSPVIDALIQKLLNADSQQELELAAHALDRVLVHGHYVTPWRYLTKHYLIYHHRLQRPQVLPKYYGAQEWALTYWWDSQADKKNSKTN</sequence>
<dbReference type="InterPro" id="IPR000914">
    <property type="entry name" value="SBP_5_dom"/>
</dbReference>